<feature type="region of interest" description="Disordered" evidence="1">
    <location>
        <begin position="401"/>
        <end position="421"/>
    </location>
</feature>
<dbReference type="InterPro" id="IPR037066">
    <property type="entry name" value="Plug_dom_sf"/>
</dbReference>
<dbReference type="InterPro" id="IPR041700">
    <property type="entry name" value="OMP_b-brl_3"/>
</dbReference>
<gene>
    <name evidence="4" type="ORF">HMPREF9141_0681</name>
</gene>
<dbReference type="SUPFAM" id="SSF49464">
    <property type="entry name" value="Carboxypeptidase regulatory domain-like"/>
    <property type="match status" value="1"/>
</dbReference>
<protein>
    <recommendedName>
        <fullName evidence="3">Outer membrane protein beta-barrel domain-containing protein</fullName>
    </recommendedName>
</protein>
<keyword evidence="5" id="KW-1185">Reference proteome</keyword>
<dbReference type="Gene3D" id="2.170.130.10">
    <property type="entry name" value="TonB-dependent receptor, plug domain"/>
    <property type="match status" value="1"/>
</dbReference>
<dbReference type="RefSeq" id="WP_007368215.1">
    <property type="nucleotide sequence ID" value="NZ_GL872283.1"/>
</dbReference>
<dbReference type="InterPro" id="IPR008969">
    <property type="entry name" value="CarboxyPept-like_regulatory"/>
</dbReference>
<dbReference type="Pfam" id="PF14905">
    <property type="entry name" value="OMP_b-brl_3"/>
    <property type="match status" value="1"/>
</dbReference>
<feature type="chain" id="PRO_5003247724" description="Outer membrane protein beta-barrel domain-containing protein" evidence="2">
    <location>
        <begin position="21"/>
        <end position="803"/>
    </location>
</feature>
<sequence length="803" mass="91597">MKIKSIFFILLFLLFGNVMQADGKNSQLIIHIKDSHSGEPLSYVQIDIRNTHDSLVCFSDTAGTCQVELPDGEYDILFGLLGYDKQQRHIKIIQHQSLDISLSANTKELDGVTVFARKRMIKLSDKGIVYDISKDAGVQALNLLDAINHVPLVNVTPNGNITVKGSSAYSIYLNGKPYRMAQYDPQTVLRSFPVSTVEKVEVITRLDGRYDGETGDAVINIITSRHHFNNWSLTLNGNSNTLPKAGAGISLVGTQKKIDFLVGYNYSYDGQRNQPVESSGIYSTPDSYQQNTASGISDGKWRTHTLRTMMVFNIDSLNSLYVDGHAMIKQTDMSTDWIQTFTDRKLTEPLHTAFLSEHNNTAGTFETNLLYRKMFRKDKSKEHWMAGYRYTYNPDIRNFNQTYTDNTDSEQKSRNKTHGGLNEHSLTASITLVDNDAQFLQIGGKQIFRKGAIDTEMLLLNQNNEWVTEKDESSSLDQIHYRQDVSAAYASYSLSVKDFTFDTSLRWEYTHMKMLFPKMEEAGFSKTFGNMIPYIGVSYQRGNSSLSLSYNGGMVRPDILMLNPFKTFSSQYKAEMGNPELESSYINTVDASYMTYSNTVFLSCGFTYKHQNRPIVLYPSYSEEYHRYLSQYMNINSLNDYRMNFYGNYKSVLPLSLTLTGDFGWYRMKDYAGACDDGKSYNITFMCDVSLKNQWTLSLQYGNYLNMHPIWNRSHSFNIYSCSISKSFLKNALNVRAVINSPFDKFTEIREQNLLPSFSGSQTNFMRARAFGIDITYTLQKGTHKEIKRDRTLKSDDQKTGVE</sequence>
<dbReference type="STRING" id="888743.HMPREF9141_0681"/>
<dbReference type="HOGENOM" id="CLU_017617_0_1_10"/>
<comment type="caution">
    <text evidence="4">The sequence shown here is derived from an EMBL/GenBank/DDBJ whole genome shotgun (WGS) entry which is preliminary data.</text>
</comment>
<dbReference type="OrthoDB" id="8764943at2"/>
<dbReference type="eggNOG" id="COG4771">
    <property type="taxonomic scope" value="Bacteria"/>
</dbReference>
<evidence type="ECO:0000259" key="3">
    <source>
        <dbReference type="Pfam" id="PF14905"/>
    </source>
</evidence>
<evidence type="ECO:0000256" key="2">
    <source>
        <dbReference type="SAM" id="SignalP"/>
    </source>
</evidence>
<accession>F0F515</accession>
<reference evidence="4 5" key="1">
    <citation type="submission" date="2011-01" db="EMBL/GenBank/DDBJ databases">
        <authorList>
            <person name="Muzny D."/>
            <person name="Qin X."/>
            <person name="Deng J."/>
            <person name="Jiang H."/>
            <person name="Liu Y."/>
            <person name="Qu J."/>
            <person name="Song X.-Z."/>
            <person name="Zhang L."/>
            <person name="Thornton R."/>
            <person name="Coyle M."/>
            <person name="Francisco L."/>
            <person name="Jackson L."/>
            <person name="Javaid M."/>
            <person name="Korchina V."/>
            <person name="Kovar C."/>
            <person name="Mata R."/>
            <person name="Mathew T."/>
            <person name="Ngo R."/>
            <person name="Nguyen L."/>
            <person name="Nguyen N."/>
            <person name="Okwuonu G."/>
            <person name="Ongeri F."/>
            <person name="Pham C."/>
            <person name="Simmons D."/>
            <person name="Wilczek-Boney K."/>
            <person name="Hale W."/>
            <person name="Jakkamsetti A."/>
            <person name="Pham P."/>
            <person name="Ruth R."/>
            <person name="San Lucas F."/>
            <person name="Warren J."/>
            <person name="Zhang J."/>
            <person name="Zhao Z."/>
            <person name="Zhou C."/>
            <person name="Zhu D."/>
            <person name="Lee S."/>
            <person name="Bess C."/>
            <person name="Blankenburg K."/>
            <person name="Forbes L."/>
            <person name="Fu Q."/>
            <person name="Gubbala S."/>
            <person name="Hirani K."/>
            <person name="Jayaseelan J.C."/>
            <person name="Lara F."/>
            <person name="Munidasa M."/>
            <person name="Palculict T."/>
            <person name="Patil S."/>
            <person name="Pu L.-L."/>
            <person name="Saada N."/>
            <person name="Tang L."/>
            <person name="Weissenberger G."/>
            <person name="Zhu Y."/>
            <person name="Hemphill L."/>
            <person name="Shang Y."/>
            <person name="Youmans B."/>
            <person name="Ayvaz T."/>
            <person name="Ross M."/>
            <person name="Santibanez J."/>
            <person name="Aqrawi P."/>
            <person name="Gross S."/>
            <person name="Joshi V."/>
            <person name="Fowler G."/>
            <person name="Nazareth L."/>
            <person name="Reid J."/>
            <person name="Worley K."/>
            <person name="Petrosino J."/>
            <person name="Highlander S."/>
            <person name="Gibbs R."/>
        </authorList>
    </citation>
    <scope>NUCLEOTIDE SEQUENCE [LARGE SCALE GENOMIC DNA]</scope>
    <source>
        <strain evidence="4 5">DSM 16608</strain>
    </source>
</reference>
<dbReference type="Proteomes" id="UP000005697">
    <property type="component" value="Unassembled WGS sequence"/>
</dbReference>
<evidence type="ECO:0000256" key="1">
    <source>
        <dbReference type="SAM" id="MobiDB-lite"/>
    </source>
</evidence>
<dbReference type="EMBL" id="AEWX01000009">
    <property type="protein sequence ID" value="EGC20777.1"/>
    <property type="molecule type" value="Genomic_DNA"/>
</dbReference>
<organism evidence="4 5">
    <name type="scientific">Prevotella multiformis DSM 16608</name>
    <dbReference type="NCBI Taxonomy" id="888743"/>
    <lineage>
        <taxon>Bacteria</taxon>
        <taxon>Pseudomonadati</taxon>
        <taxon>Bacteroidota</taxon>
        <taxon>Bacteroidia</taxon>
        <taxon>Bacteroidales</taxon>
        <taxon>Prevotellaceae</taxon>
        <taxon>Prevotella</taxon>
    </lineage>
</organism>
<dbReference type="AlphaFoldDB" id="F0F515"/>
<proteinExistence type="predicted"/>
<feature type="domain" description="Outer membrane protein beta-barrel" evidence="3">
    <location>
        <begin position="378"/>
        <end position="777"/>
    </location>
</feature>
<dbReference type="Pfam" id="PF13715">
    <property type="entry name" value="CarbopepD_reg_2"/>
    <property type="match status" value="1"/>
</dbReference>
<name>F0F515_9BACT</name>
<feature type="signal peptide" evidence="2">
    <location>
        <begin position="1"/>
        <end position="20"/>
    </location>
</feature>
<evidence type="ECO:0000313" key="5">
    <source>
        <dbReference type="Proteomes" id="UP000005697"/>
    </source>
</evidence>
<dbReference type="Gene3D" id="2.60.40.1120">
    <property type="entry name" value="Carboxypeptidase-like, regulatory domain"/>
    <property type="match status" value="1"/>
</dbReference>
<keyword evidence="2" id="KW-0732">Signal</keyword>
<dbReference type="SUPFAM" id="SSF56935">
    <property type="entry name" value="Porins"/>
    <property type="match status" value="1"/>
</dbReference>
<evidence type="ECO:0000313" key="4">
    <source>
        <dbReference type="EMBL" id="EGC20777.1"/>
    </source>
</evidence>